<evidence type="ECO:0000313" key="2">
    <source>
        <dbReference type="Proteomes" id="UP000295726"/>
    </source>
</evidence>
<dbReference type="PRINTS" id="PR01997">
    <property type="entry name" value="MTP2FAMILY"/>
</dbReference>
<evidence type="ECO:0000313" key="1">
    <source>
        <dbReference type="EMBL" id="TCS78537.1"/>
    </source>
</evidence>
<keyword evidence="2" id="KW-1185">Reference proteome</keyword>
<dbReference type="RefSeq" id="WP_132381189.1">
    <property type="nucleotide sequence ID" value="NZ_SLZZ01000011.1"/>
</dbReference>
<dbReference type="Pfam" id="PF06199">
    <property type="entry name" value="Phage_tail_2"/>
    <property type="match status" value="1"/>
</dbReference>
<dbReference type="OrthoDB" id="2044969at2"/>
<sequence length="170" mass="18372">MAVIQGKRIAYLYRLLSEAKTNDAMAMAFTTENSTSISRDSDTVSTKSGVIRVPKDAETEIKATAIFASENDEIAKKIKAAVNGGDKLEIWEVNLDDPGEDTNEGKFAATYYNGYATSYELTSNSEDHAEVALEFAIEGTGVDGYATVTDDQQAIADLVFKDTTKDTSGE</sequence>
<dbReference type="InterPro" id="IPR011855">
    <property type="entry name" value="Phgtail_TP901_1"/>
</dbReference>
<comment type="caution">
    <text evidence="1">The sequence shown here is derived from an EMBL/GenBank/DDBJ whole genome shotgun (WGS) entry which is preliminary data.</text>
</comment>
<proteinExistence type="predicted"/>
<dbReference type="AlphaFoldDB" id="A0A4R3K6V3"/>
<dbReference type="Proteomes" id="UP000295726">
    <property type="component" value="Unassembled WGS sequence"/>
</dbReference>
<name>A0A4R3K6V3_9FIRM</name>
<dbReference type="EMBL" id="SLZZ01000011">
    <property type="protein sequence ID" value="TCS78537.1"/>
    <property type="molecule type" value="Genomic_DNA"/>
</dbReference>
<reference evidence="1 2" key="1">
    <citation type="submission" date="2019-03" db="EMBL/GenBank/DDBJ databases">
        <title>Genomic Encyclopedia of Type Strains, Phase IV (KMG-IV): sequencing the most valuable type-strain genomes for metagenomic binning, comparative biology and taxonomic classification.</title>
        <authorList>
            <person name="Goeker M."/>
        </authorList>
    </citation>
    <scope>NUCLEOTIDE SEQUENCE [LARGE SCALE GENOMIC DNA]</scope>
    <source>
        <strain evidence="1 2">DSM 29489</strain>
    </source>
</reference>
<dbReference type="InterPro" id="IPR022345">
    <property type="entry name" value="Phage_69_Orf23_MTP"/>
</dbReference>
<protein>
    <submittedName>
        <fullName evidence="1">TP901-1 family phage major tail protein</fullName>
    </submittedName>
</protein>
<organism evidence="1 2">
    <name type="scientific">Muricomes intestini</name>
    <dbReference type="NCBI Taxonomy" id="1796634"/>
    <lineage>
        <taxon>Bacteria</taxon>
        <taxon>Bacillati</taxon>
        <taxon>Bacillota</taxon>
        <taxon>Clostridia</taxon>
        <taxon>Lachnospirales</taxon>
        <taxon>Lachnospiraceae</taxon>
        <taxon>Muricomes</taxon>
    </lineage>
</organism>
<gene>
    <name evidence="1" type="ORF">EDD59_11162</name>
</gene>
<accession>A0A4R3K6V3</accession>
<dbReference type="NCBIfam" id="TIGR02126">
    <property type="entry name" value="phgtail_TP901_1"/>
    <property type="match status" value="1"/>
</dbReference>